<evidence type="ECO:0000313" key="11">
    <source>
        <dbReference type="Proteomes" id="UP000193350"/>
    </source>
</evidence>
<evidence type="ECO:0000256" key="1">
    <source>
        <dbReference type="ARBA" id="ARBA00010203"/>
    </source>
</evidence>
<dbReference type="PROSITE" id="PS00093">
    <property type="entry name" value="N4_MTASE"/>
    <property type="match status" value="1"/>
</dbReference>
<comment type="similarity">
    <text evidence="1">Belongs to the N(4)/N(6)-methyltransferase family. N(4) subfamily.</text>
</comment>
<evidence type="ECO:0000256" key="7">
    <source>
        <dbReference type="ARBA" id="ARBA00049120"/>
    </source>
</evidence>
<organism evidence="8 11">
    <name type="scientific">Streptococcus oralis subsp. oralis</name>
    <dbReference type="NCBI Taxonomy" id="1891914"/>
    <lineage>
        <taxon>Bacteria</taxon>
        <taxon>Bacillati</taxon>
        <taxon>Bacillota</taxon>
        <taxon>Bacilli</taxon>
        <taxon>Lactobacillales</taxon>
        <taxon>Streptococcaceae</taxon>
        <taxon>Streptococcus</taxon>
    </lineage>
</organism>
<reference evidence="10 11" key="1">
    <citation type="journal article" date="2016" name="Eur. J. Clin. Microbiol. Infect. Dis.">
        <title>Whole genome sequencing as a tool for phylogenetic analysis of clinical strains of Mitis group streptococci.</title>
        <authorList>
            <person name="Rasmussen L.H."/>
            <person name="Dargis R."/>
            <person name="Hojholt K."/>
            <person name="Christensen J.J."/>
            <person name="Skovgaard O."/>
            <person name="Justesen U.S."/>
            <person name="Rosenvinge F.S."/>
            <person name="Moser C."/>
            <person name="Lukjancenko O."/>
            <person name="Rasmussen S."/>
            <person name="Nielsen X.C."/>
        </authorList>
    </citation>
    <scope>NUCLEOTIDE SEQUENCE [LARGE SCALE GENOMIC DNA]</scope>
    <source>
        <strain evidence="9 10">OD_336064_07</strain>
        <strain evidence="8 11">RH_1735_08</strain>
    </source>
</reference>
<evidence type="ECO:0000256" key="2">
    <source>
        <dbReference type="ARBA" id="ARBA00012185"/>
    </source>
</evidence>
<dbReference type="EMBL" id="NCUO01000009">
    <property type="protein sequence ID" value="ORO62587.1"/>
    <property type="molecule type" value="Genomic_DNA"/>
</dbReference>
<evidence type="ECO:0000256" key="5">
    <source>
        <dbReference type="ARBA" id="ARBA00022691"/>
    </source>
</evidence>
<gene>
    <name evidence="9" type="ORF">B7717_01140</name>
    <name evidence="8" type="ORF">B7718_01755</name>
</gene>
<keyword evidence="4" id="KW-0808">Transferase</keyword>
<name>A0A1X1HNE8_STROR</name>
<evidence type="ECO:0000256" key="4">
    <source>
        <dbReference type="ARBA" id="ARBA00022679"/>
    </source>
</evidence>
<comment type="catalytic activity">
    <reaction evidence="7">
        <text>a 2'-deoxycytidine in DNA + S-adenosyl-L-methionine = an N(4)-methyl-2'-deoxycytidine in DNA + S-adenosyl-L-homocysteine + H(+)</text>
        <dbReference type="Rhea" id="RHEA:16857"/>
        <dbReference type="Rhea" id="RHEA-COMP:11369"/>
        <dbReference type="Rhea" id="RHEA-COMP:13674"/>
        <dbReference type="ChEBI" id="CHEBI:15378"/>
        <dbReference type="ChEBI" id="CHEBI:57856"/>
        <dbReference type="ChEBI" id="CHEBI:59789"/>
        <dbReference type="ChEBI" id="CHEBI:85452"/>
        <dbReference type="ChEBI" id="CHEBI:137933"/>
        <dbReference type="EC" id="2.1.1.113"/>
    </reaction>
</comment>
<dbReference type="Gene3D" id="3.40.50.150">
    <property type="entry name" value="Vaccinia Virus protein VP39"/>
    <property type="match status" value="2"/>
</dbReference>
<dbReference type="GO" id="GO:0015667">
    <property type="term" value="F:site-specific DNA-methyltransferase (cytosine-N4-specific) activity"/>
    <property type="evidence" value="ECO:0007669"/>
    <property type="project" value="UniProtKB-EC"/>
</dbReference>
<dbReference type="SUPFAM" id="SSF53335">
    <property type="entry name" value="S-adenosyl-L-methionine-dependent methyltransferases"/>
    <property type="match status" value="2"/>
</dbReference>
<keyword evidence="5" id="KW-0949">S-adenosyl-L-methionine</keyword>
<dbReference type="GO" id="GO:0032259">
    <property type="term" value="P:methylation"/>
    <property type="evidence" value="ECO:0007669"/>
    <property type="project" value="UniProtKB-KW"/>
</dbReference>
<dbReference type="Proteomes" id="UP000193350">
    <property type="component" value="Unassembled WGS sequence"/>
</dbReference>
<evidence type="ECO:0000256" key="6">
    <source>
        <dbReference type="ARBA" id="ARBA00022747"/>
    </source>
</evidence>
<keyword evidence="3" id="KW-0489">Methyltransferase</keyword>
<comment type="caution">
    <text evidence="8">The sequence shown here is derived from an EMBL/GenBank/DDBJ whole genome shotgun (WGS) entry which is preliminary data.</text>
</comment>
<evidence type="ECO:0000313" key="8">
    <source>
        <dbReference type="EMBL" id="ORO62460.1"/>
    </source>
</evidence>
<reference evidence="8" key="2">
    <citation type="submission" date="2017-04" db="EMBL/GenBank/DDBJ databases">
        <authorList>
            <person name="Afonso C.L."/>
            <person name="Miller P.J."/>
            <person name="Scott M.A."/>
            <person name="Spackman E."/>
            <person name="Goraichik I."/>
            <person name="Dimitrov K.M."/>
            <person name="Suarez D.L."/>
            <person name="Swayne D.E."/>
        </authorList>
    </citation>
    <scope>NUCLEOTIDE SEQUENCE</scope>
    <source>
        <strain evidence="9">OD_336064_07</strain>
        <strain evidence="8">RH_1735_08</strain>
    </source>
</reference>
<proteinExistence type="inferred from homology"/>
<sequence>MLIKKYELNKVRAIMYRYVNYVKEYGRIMQFNKNKDICIHRWYPFVEGYSKEFIEAIVNEQTQKVEFCLEPFSGSGTTALELSLKGISCISFEVNPFMFTLSKAKLKVSQYKRRTIKSHILKIKKHIASLNDNEIDLYSGFSTLIEGKEKKKWNIDREVFIAIEKLKRAINSLSTTLYKEVYIICLANILLEYSNLYRNGKCLSYKKDWKENLYSQEQVITSFFNFINNVIIEDLERLETNNFSNHDLLYLGDTRKLIFENVDDNSVDLIITSPPYLNSRDYTDSYMLELKALDFLTNYNDIKKLREQTIRSHVQLKIRNLKGVQSKILKATISEMESLSKDSVAWNTEIQSMIIAYFEDMEIIFNGMYQKLKKGRRVYFNVSNSAYFGVLINTLEICSEIAENIGFEVVEIRKARYLNPSPQQKEKIGKLLEGVIVLEK</sequence>
<dbReference type="AlphaFoldDB" id="A0A1X1HNE8"/>
<evidence type="ECO:0000256" key="3">
    <source>
        <dbReference type="ARBA" id="ARBA00022603"/>
    </source>
</evidence>
<evidence type="ECO:0000313" key="9">
    <source>
        <dbReference type="EMBL" id="ORO62587.1"/>
    </source>
</evidence>
<dbReference type="EMBL" id="NCUN01000009">
    <property type="protein sequence ID" value="ORO62460.1"/>
    <property type="molecule type" value="Genomic_DNA"/>
</dbReference>
<dbReference type="Proteomes" id="UP000193121">
    <property type="component" value="Unassembled WGS sequence"/>
</dbReference>
<dbReference type="GO" id="GO:0009307">
    <property type="term" value="P:DNA restriction-modification system"/>
    <property type="evidence" value="ECO:0007669"/>
    <property type="project" value="UniProtKB-KW"/>
</dbReference>
<evidence type="ECO:0000313" key="10">
    <source>
        <dbReference type="Proteomes" id="UP000193121"/>
    </source>
</evidence>
<protein>
    <recommendedName>
        <fullName evidence="2">site-specific DNA-methyltransferase (cytosine-N(4)-specific)</fullName>
        <ecNumber evidence="2">2.1.1.113</ecNumber>
    </recommendedName>
</protein>
<dbReference type="EC" id="2.1.1.113" evidence="2"/>
<dbReference type="GO" id="GO:0003677">
    <property type="term" value="F:DNA binding"/>
    <property type="evidence" value="ECO:0007669"/>
    <property type="project" value="InterPro"/>
</dbReference>
<dbReference type="InterPro" id="IPR017985">
    <property type="entry name" value="MeTrfase_CN4_CS"/>
</dbReference>
<accession>A0A1X1HNE8</accession>
<dbReference type="InterPro" id="IPR029063">
    <property type="entry name" value="SAM-dependent_MTases_sf"/>
</dbReference>
<keyword evidence="6" id="KW-0680">Restriction system</keyword>